<keyword evidence="2" id="KW-1185">Reference proteome</keyword>
<organism evidence="1 2">
    <name type="scientific">Vaccinium darrowii</name>
    <dbReference type="NCBI Taxonomy" id="229202"/>
    <lineage>
        <taxon>Eukaryota</taxon>
        <taxon>Viridiplantae</taxon>
        <taxon>Streptophyta</taxon>
        <taxon>Embryophyta</taxon>
        <taxon>Tracheophyta</taxon>
        <taxon>Spermatophyta</taxon>
        <taxon>Magnoliopsida</taxon>
        <taxon>eudicotyledons</taxon>
        <taxon>Gunneridae</taxon>
        <taxon>Pentapetalae</taxon>
        <taxon>asterids</taxon>
        <taxon>Ericales</taxon>
        <taxon>Ericaceae</taxon>
        <taxon>Vaccinioideae</taxon>
        <taxon>Vaccinieae</taxon>
        <taxon>Vaccinium</taxon>
    </lineage>
</organism>
<evidence type="ECO:0000313" key="2">
    <source>
        <dbReference type="Proteomes" id="UP000828048"/>
    </source>
</evidence>
<comment type="caution">
    <text evidence="1">The sequence shown here is derived from an EMBL/GenBank/DDBJ whole genome shotgun (WGS) entry which is preliminary data.</text>
</comment>
<evidence type="ECO:0000313" key="1">
    <source>
        <dbReference type="EMBL" id="KAH7860716.1"/>
    </source>
</evidence>
<sequence length="313" mass="35806">MATLTTPTNSSPVADAEAIRKAVHGFGTDEKTIIKILGHRNAVQRKQIRQTYEEIYQEDLIKRFESELHGDLEKAMFRWILDPLDRDAVLANVVLKEKTPEYRVIVELSCIYSPEELLAVKRAYQARYHHSLEEDLASHFSGDIGKFLVALVGVYRYDGPEIDPRLAKSEAEVLHNAVQDKAHREEITRIISTRSKAQLIATFNRYKDEYGASITKHLEHNPADPYIAAVHTAVRCIYDPKCYYVEELKKALNNHPIDKDVITRVIVTRAEKDLKDIEELYYKKNSVALDHAVAKETSGDYKAFLLTLMGKEH</sequence>
<accession>A0ACB7Z5S9</accession>
<proteinExistence type="predicted"/>
<name>A0ACB7Z5S9_9ERIC</name>
<reference evidence="1 2" key="1">
    <citation type="journal article" date="2021" name="Hortic Res">
        <title>High-quality reference genome and annotation aids understanding of berry development for evergreen blueberry (Vaccinium darrowii).</title>
        <authorList>
            <person name="Yu J."/>
            <person name="Hulse-Kemp A.M."/>
            <person name="Babiker E."/>
            <person name="Staton M."/>
        </authorList>
    </citation>
    <scope>NUCLEOTIDE SEQUENCE [LARGE SCALE GENOMIC DNA]</scope>
    <source>
        <strain evidence="2">cv. NJ 8807/NJ 8810</strain>
        <tissue evidence="1">Young leaf</tissue>
    </source>
</reference>
<protein>
    <submittedName>
        <fullName evidence="1">Uncharacterized protein</fullName>
    </submittedName>
</protein>
<gene>
    <name evidence="1" type="ORF">Vadar_017142</name>
</gene>
<dbReference type="EMBL" id="CM037154">
    <property type="protein sequence ID" value="KAH7860716.1"/>
    <property type="molecule type" value="Genomic_DNA"/>
</dbReference>
<dbReference type="Proteomes" id="UP000828048">
    <property type="component" value="Chromosome 4"/>
</dbReference>